<keyword evidence="1" id="KW-0472">Membrane</keyword>
<keyword evidence="1" id="KW-1133">Transmembrane helix</keyword>
<dbReference type="Proteomes" id="UP000274504">
    <property type="component" value="Unassembled WGS sequence"/>
</dbReference>
<feature type="transmembrane region" description="Helical" evidence="1">
    <location>
        <begin position="71"/>
        <end position="94"/>
    </location>
</feature>
<feature type="transmembrane region" description="Helical" evidence="1">
    <location>
        <begin position="100"/>
        <end position="118"/>
    </location>
</feature>
<dbReference type="PANTHER" id="PTHR11785">
    <property type="entry name" value="AMINO ACID TRANSPORTER"/>
    <property type="match status" value="1"/>
</dbReference>
<organism evidence="4">
    <name type="scientific">Hymenolepis diminuta</name>
    <name type="common">Rat tapeworm</name>
    <dbReference type="NCBI Taxonomy" id="6216"/>
    <lineage>
        <taxon>Eukaryota</taxon>
        <taxon>Metazoa</taxon>
        <taxon>Spiralia</taxon>
        <taxon>Lophotrochozoa</taxon>
        <taxon>Platyhelminthes</taxon>
        <taxon>Cestoda</taxon>
        <taxon>Eucestoda</taxon>
        <taxon>Cyclophyllidea</taxon>
        <taxon>Hymenolepididae</taxon>
        <taxon>Hymenolepis</taxon>
    </lineage>
</organism>
<dbReference type="OrthoDB" id="3257095at2759"/>
<feature type="transmembrane region" description="Helical" evidence="1">
    <location>
        <begin position="38"/>
        <end position="59"/>
    </location>
</feature>
<dbReference type="InterPro" id="IPR050598">
    <property type="entry name" value="AminoAcid_Transporter"/>
</dbReference>
<accession>A0A0R3SJW6</accession>
<protein>
    <submittedName>
        <fullName evidence="4">AA_permease_C domain-containing protein</fullName>
    </submittedName>
</protein>
<feature type="transmembrane region" description="Helical" evidence="1">
    <location>
        <begin position="12"/>
        <end position="32"/>
    </location>
</feature>
<dbReference type="WBParaSite" id="HDID_0000523101-mRNA-1">
    <property type="protein sequence ID" value="HDID_0000523101-mRNA-1"/>
    <property type="gene ID" value="HDID_0000523101"/>
</dbReference>
<evidence type="ECO:0000313" key="4">
    <source>
        <dbReference type="WBParaSite" id="HDID_0000523101-mRNA-1"/>
    </source>
</evidence>
<dbReference type="Gene3D" id="1.20.1740.10">
    <property type="entry name" value="Amino acid/polyamine transporter I"/>
    <property type="match status" value="1"/>
</dbReference>
<dbReference type="GO" id="GO:0015179">
    <property type="term" value="F:L-amino acid transmembrane transporter activity"/>
    <property type="evidence" value="ECO:0007669"/>
    <property type="project" value="TreeGrafter"/>
</dbReference>
<keyword evidence="1" id="KW-0812">Transmembrane</keyword>
<evidence type="ECO:0000313" key="2">
    <source>
        <dbReference type="EMBL" id="VDL57545.1"/>
    </source>
</evidence>
<evidence type="ECO:0000313" key="3">
    <source>
        <dbReference type="Proteomes" id="UP000274504"/>
    </source>
</evidence>
<proteinExistence type="predicted"/>
<gene>
    <name evidence="2" type="ORF">HDID_LOCUS5227</name>
</gene>
<dbReference type="AlphaFoldDB" id="A0A0R3SJW6"/>
<name>A0A0R3SJW6_HYMDI</name>
<reference evidence="2 3" key="2">
    <citation type="submission" date="2018-11" db="EMBL/GenBank/DDBJ databases">
        <authorList>
            <consortium name="Pathogen Informatics"/>
        </authorList>
    </citation>
    <scope>NUCLEOTIDE SEQUENCE [LARGE SCALE GENOMIC DNA]</scope>
</reference>
<dbReference type="PANTHER" id="PTHR11785:SF528">
    <property type="entry name" value="AMINO ACID TRANSPORTER PROTEIN JHI-21"/>
    <property type="match status" value="1"/>
</dbReference>
<reference evidence="4" key="1">
    <citation type="submission" date="2017-02" db="UniProtKB">
        <authorList>
            <consortium name="WormBaseParasite"/>
        </authorList>
    </citation>
    <scope>IDENTIFICATION</scope>
</reference>
<dbReference type="STRING" id="6216.A0A0R3SJW6"/>
<evidence type="ECO:0000256" key="1">
    <source>
        <dbReference type="SAM" id="Phobius"/>
    </source>
</evidence>
<dbReference type="EMBL" id="UYSG01002501">
    <property type="protein sequence ID" value="VDL57545.1"/>
    <property type="molecule type" value="Genomic_DNA"/>
</dbReference>
<sequence>MPSILSMIHHTNFTPIPAIIILLFLAIGFQFYSDIFALIELAGFAFSFIASLAVASLIYMRYRDPHLKTSFRLPIIFPILFLICDVFILALTVYQQPKESLSNVILMLSAIPIYWFGVSWKNKPRSLQNTIYKTTVYLQKVFAVVPVEDESQLDG</sequence>